<dbReference type="Proteomes" id="UP001196530">
    <property type="component" value="Unassembled WGS sequence"/>
</dbReference>
<accession>A0AAN6DL56</accession>
<dbReference type="InterPro" id="IPR011009">
    <property type="entry name" value="Kinase-like_dom_sf"/>
</dbReference>
<dbReference type="InterPro" id="IPR044890">
    <property type="entry name" value="TMEM14_sf"/>
</dbReference>
<dbReference type="Pfam" id="PF03647">
    <property type="entry name" value="Tmemb_14"/>
    <property type="match status" value="1"/>
</dbReference>
<keyword evidence="5" id="KW-0472">Membrane</keyword>
<proteinExistence type="inferred from homology"/>
<reference evidence="7" key="1">
    <citation type="journal article" date="2021" name="G3 (Bethesda)">
        <title>Genomic diversity, chromosomal rearrangements, and interspecies hybridization in the ogataea polymorpha species complex.</title>
        <authorList>
            <person name="Hanson S.J."/>
            <person name="Cinneide E.O."/>
            <person name="Salzberg L.I."/>
            <person name="Wolfe K.H."/>
            <person name="McGowan J."/>
            <person name="Fitzpatrick D.A."/>
            <person name="Matlin K."/>
        </authorList>
    </citation>
    <scope>NUCLEOTIDE SEQUENCE</scope>
    <source>
        <strain evidence="7">61-244</strain>
    </source>
</reference>
<dbReference type="GO" id="GO:0005524">
    <property type="term" value="F:ATP binding"/>
    <property type="evidence" value="ECO:0007669"/>
    <property type="project" value="InterPro"/>
</dbReference>
<evidence type="ECO:0000256" key="3">
    <source>
        <dbReference type="ARBA" id="ARBA00022692"/>
    </source>
</evidence>
<dbReference type="InterPro" id="IPR053235">
    <property type="entry name" value="Ser_Thr_kinase"/>
</dbReference>
<dbReference type="PANTHER" id="PTHR24361">
    <property type="entry name" value="MITOGEN-ACTIVATED KINASE KINASE KINASE"/>
    <property type="match status" value="1"/>
</dbReference>
<dbReference type="GeneID" id="66124597"/>
<comment type="similarity">
    <text evidence="2">Belongs to the TMEM14 family.</text>
</comment>
<keyword evidence="4" id="KW-1133">Transmembrane helix</keyword>
<dbReference type="PANTHER" id="PTHR24361:SF842">
    <property type="entry name" value="KINASE, PUTATIVE-RELATED"/>
    <property type="match status" value="1"/>
</dbReference>
<evidence type="ECO:0000256" key="5">
    <source>
        <dbReference type="ARBA" id="ARBA00023136"/>
    </source>
</evidence>
<evidence type="ECO:0000313" key="8">
    <source>
        <dbReference type="Proteomes" id="UP001196530"/>
    </source>
</evidence>
<evidence type="ECO:0000256" key="1">
    <source>
        <dbReference type="ARBA" id="ARBA00004370"/>
    </source>
</evidence>
<dbReference type="Gene3D" id="1.10.510.10">
    <property type="entry name" value="Transferase(Phosphotransferase) domain 1"/>
    <property type="match status" value="1"/>
</dbReference>
<keyword evidence="3" id="KW-0812">Transmembrane</keyword>
<dbReference type="PROSITE" id="PS50011">
    <property type="entry name" value="PROTEIN_KINASE_DOM"/>
    <property type="match status" value="1"/>
</dbReference>
<dbReference type="InterPro" id="IPR005349">
    <property type="entry name" value="TMEM14"/>
</dbReference>
<gene>
    <name evidence="7" type="ORF">KL928_000546</name>
</gene>
<dbReference type="Pfam" id="PF00069">
    <property type="entry name" value="Pkinase"/>
    <property type="match status" value="1"/>
</dbReference>
<organism evidence="7 8">
    <name type="scientific">Pichia angusta</name>
    <name type="common">Yeast</name>
    <name type="synonym">Hansenula polymorpha</name>
    <dbReference type="NCBI Taxonomy" id="870730"/>
    <lineage>
        <taxon>Eukaryota</taxon>
        <taxon>Fungi</taxon>
        <taxon>Dikarya</taxon>
        <taxon>Ascomycota</taxon>
        <taxon>Saccharomycotina</taxon>
        <taxon>Pichiomycetes</taxon>
        <taxon>Pichiales</taxon>
        <taxon>Pichiaceae</taxon>
        <taxon>Ogataea</taxon>
    </lineage>
</organism>
<dbReference type="SUPFAM" id="SSF56112">
    <property type="entry name" value="Protein kinase-like (PK-like)"/>
    <property type="match status" value="1"/>
</dbReference>
<dbReference type="EMBL" id="JAHLUX010000001">
    <property type="protein sequence ID" value="KAG7822071.1"/>
    <property type="molecule type" value="Genomic_DNA"/>
</dbReference>
<dbReference type="GO" id="GO:0005737">
    <property type="term" value="C:cytoplasm"/>
    <property type="evidence" value="ECO:0007669"/>
    <property type="project" value="TreeGrafter"/>
</dbReference>
<dbReference type="RefSeq" id="XP_043062441.1">
    <property type="nucleotide sequence ID" value="XM_043206253.1"/>
</dbReference>
<dbReference type="Gene3D" id="1.10.10.1740">
    <property type="entry name" value="Transmembrane protein 14-like"/>
    <property type="match status" value="1"/>
</dbReference>
<dbReference type="AlphaFoldDB" id="A0AAN6DL56"/>
<evidence type="ECO:0000256" key="4">
    <source>
        <dbReference type="ARBA" id="ARBA00022989"/>
    </source>
</evidence>
<dbReference type="GO" id="GO:0004674">
    <property type="term" value="F:protein serine/threonine kinase activity"/>
    <property type="evidence" value="ECO:0007669"/>
    <property type="project" value="TreeGrafter"/>
</dbReference>
<comment type="subcellular location">
    <subcellularLocation>
        <location evidence="1">Membrane</location>
    </subcellularLocation>
</comment>
<evidence type="ECO:0000259" key="6">
    <source>
        <dbReference type="PROSITE" id="PS50011"/>
    </source>
</evidence>
<dbReference type="GO" id="GO:0016020">
    <property type="term" value="C:membrane"/>
    <property type="evidence" value="ECO:0007669"/>
    <property type="project" value="UniProtKB-SubCell"/>
</dbReference>
<feature type="domain" description="Protein kinase" evidence="6">
    <location>
        <begin position="54"/>
        <end position="313"/>
    </location>
</feature>
<sequence>MPSLIAGVSMSALYFTAGYLLKNNMEYGIHTALATSAVLCGAGISRSLKAGFKPVPASLTVLGAVSSAYYAYKYTQFYMVYLYVHKDDQFAVKKIARRERESKKDYLSRVSKEVHLHRSLPKHHNLVDYVDFFVTRGKPYYVMEYLPGGLSISQKVPNVEYQLCLFKQLAMAVLYLQEQNVSHRDLKLANCRLTSEGVLKLIDFGSSIHGNEGVGVAGSKGMVAPEVLRDIRYDSFKSDVWSLGVVFVELLGHRTRWKEAVWYDKAFELYSRSQSVDDVSDDLANFQHIVLPMLKIDPLRRITMSELVKLPAIVEVDQCRPGNIIHSHLSGP</sequence>
<dbReference type="SMART" id="SM00220">
    <property type="entry name" value="S_TKc"/>
    <property type="match status" value="1"/>
</dbReference>
<protein>
    <recommendedName>
        <fullName evidence="6">Protein kinase domain-containing protein</fullName>
    </recommendedName>
</protein>
<name>A0AAN6DL56_PICAN</name>
<dbReference type="InterPro" id="IPR000719">
    <property type="entry name" value="Prot_kinase_dom"/>
</dbReference>
<comment type="caution">
    <text evidence="7">The sequence shown here is derived from an EMBL/GenBank/DDBJ whole genome shotgun (WGS) entry which is preliminary data.</text>
</comment>
<evidence type="ECO:0000256" key="2">
    <source>
        <dbReference type="ARBA" id="ARBA00007590"/>
    </source>
</evidence>
<evidence type="ECO:0000313" key="7">
    <source>
        <dbReference type="EMBL" id="KAG7822071.1"/>
    </source>
</evidence>